<dbReference type="PANTHER" id="PTHR43520">
    <property type="entry name" value="ATP7, ISOFORM B"/>
    <property type="match status" value="1"/>
</dbReference>
<name>A0A955L6V1_9BACT</name>
<dbReference type="NCBIfam" id="TIGR01525">
    <property type="entry name" value="ATPase-IB_hvy"/>
    <property type="match status" value="1"/>
</dbReference>
<dbReference type="InterPro" id="IPR036163">
    <property type="entry name" value="HMA_dom_sf"/>
</dbReference>
<evidence type="ECO:0000256" key="10">
    <source>
        <dbReference type="ARBA" id="ARBA00023136"/>
    </source>
</evidence>
<keyword evidence="6 11" id="KW-0547">Nucleotide-binding</keyword>
<feature type="transmembrane region" description="Helical" evidence="11">
    <location>
        <begin position="225"/>
        <end position="243"/>
    </location>
</feature>
<evidence type="ECO:0000259" key="12">
    <source>
        <dbReference type="PROSITE" id="PS50846"/>
    </source>
</evidence>
<comment type="caution">
    <text evidence="13">The sequence shown here is derived from an EMBL/GenBank/DDBJ whole genome shotgun (WGS) entry which is preliminary data.</text>
</comment>
<dbReference type="InterPro" id="IPR036412">
    <property type="entry name" value="HAD-like_sf"/>
</dbReference>
<dbReference type="Proteomes" id="UP000783287">
    <property type="component" value="Unassembled WGS sequence"/>
</dbReference>
<evidence type="ECO:0000256" key="9">
    <source>
        <dbReference type="ARBA" id="ARBA00022989"/>
    </source>
</evidence>
<dbReference type="GO" id="GO:0016887">
    <property type="term" value="F:ATP hydrolysis activity"/>
    <property type="evidence" value="ECO:0007669"/>
    <property type="project" value="InterPro"/>
</dbReference>
<keyword evidence="10 11" id="KW-0472">Membrane</keyword>
<feature type="transmembrane region" description="Helical" evidence="11">
    <location>
        <begin position="730"/>
        <end position="749"/>
    </location>
</feature>
<dbReference type="InterPro" id="IPR017969">
    <property type="entry name" value="Heavy-metal-associated_CS"/>
</dbReference>
<evidence type="ECO:0000313" key="14">
    <source>
        <dbReference type="Proteomes" id="UP000783287"/>
    </source>
</evidence>
<dbReference type="InterPro" id="IPR008250">
    <property type="entry name" value="ATPase_P-typ_transduc_dom_A_sf"/>
</dbReference>
<evidence type="ECO:0000256" key="7">
    <source>
        <dbReference type="ARBA" id="ARBA00022840"/>
    </source>
</evidence>
<evidence type="ECO:0000313" key="13">
    <source>
        <dbReference type="EMBL" id="MCA9383753.1"/>
    </source>
</evidence>
<dbReference type="InterPro" id="IPR001757">
    <property type="entry name" value="P_typ_ATPase"/>
</dbReference>
<dbReference type="AlphaFoldDB" id="A0A955L6V1"/>
<evidence type="ECO:0000256" key="11">
    <source>
        <dbReference type="RuleBase" id="RU362081"/>
    </source>
</evidence>
<dbReference type="InterPro" id="IPR023298">
    <property type="entry name" value="ATPase_P-typ_TM_dom_sf"/>
</dbReference>
<dbReference type="Gene3D" id="3.30.70.100">
    <property type="match status" value="1"/>
</dbReference>
<dbReference type="PRINTS" id="PR00119">
    <property type="entry name" value="CATATPASE"/>
</dbReference>
<evidence type="ECO:0000256" key="1">
    <source>
        <dbReference type="ARBA" id="ARBA00004651"/>
    </source>
</evidence>
<organism evidence="13 14">
    <name type="scientific">Candidatus Dojkabacteria bacterium</name>
    <dbReference type="NCBI Taxonomy" id="2099670"/>
    <lineage>
        <taxon>Bacteria</taxon>
        <taxon>Candidatus Dojkabacteria</taxon>
    </lineage>
</organism>
<dbReference type="CDD" id="cd00371">
    <property type="entry name" value="HMA"/>
    <property type="match status" value="1"/>
</dbReference>
<feature type="transmembrane region" description="Helical" evidence="11">
    <location>
        <begin position="380"/>
        <end position="403"/>
    </location>
</feature>
<gene>
    <name evidence="13" type="ORF">KC909_05275</name>
</gene>
<dbReference type="PANTHER" id="PTHR43520:SF8">
    <property type="entry name" value="P-TYPE CU(+) TRANSPORTER"/>
    <property type="match status" value="1"/>
</dbReference>
<dbReference type="GO" id="GO:0043682">
    <property type="term" value="F:P-type divalent copper transporter activity"/>
    <property type="evidence" value="ECO:0007669"/>
    <property type="project" value="TreeGrafter"/>
</dbReference>
<keyword evidence="3 11" id="KW-1003">Cell membrane</keyword>
<dbReference type="Gene3D" id="3.40.50.1000">
    <property type="entry name" value="HAD superfamily/HAD-like"/>
    <property type="match status" value="1"/>
</dbReference>
<dbReference type="SUPFAM" id="SSF56784">
    <property type="entry name" value="HAD-like"/>
    <property type="match status" value="1"/>
</dbReference>
<feature type="transmembrane region" description="Helical" evidence="11">
    <location>
        <begin position="114"/>
        <end position="136"/>
    </location>
</feature>
<dbReference type="NCBIfam" id="TIGR01511">
    <property type="entry name" value="ATPase-IB1_Cu"/>
    <property type="match status" value="1"/>
</dbReference>
<dbReference type="SFLD" id="SFLDS00003">
    <property type="entry name" value="Haloacid_Dehalogenase"/>
    <property type="match status" value="1"/>
</dbReference>
<dbReference type="PROSITE" id="PS00154">
    <property type="entry name" value="ATPASE_E1_E2"/>
    <property type="match status" value="1"/>
</dbReference>
<dbReference type="InterPro" id="IPR023299">
    <property type="entry name" value="ATPase_P-typ_cyto_dom_N"/>
</dbReference>
<dbReference type="SUPFAM" id="SSF81665">
    <property type="entry name" value="Calcium ATPase, transmembrane domain M"/>
    <property type="match status" value="1"/>
</dbReference>
<feature type="transmembrane region" description="Helical" evidence="11">
    <location>
        <begin position="156"/>
        <end position="177"/>
    </location>
</feature>
<dbReference type="GO" id="GO:0005507">
    <property type="term" value="F:copper ion binding"/>
    <property type="evidence" value="ECO:0007669"/>
    <property type="project" value="TreeGrafter"/>
</dbReference>
<dbReference type="Pfam" id="PF00702">
    <property type="entry name" value="Hydrolase"/>
    <property type="match status" value="1"/>
</dbReference>
<keyword evidence="7 11" id="KW-0067">ATP-binding</keyword>
<evidence type="ECO:0000256" key="2">
    <source>
        <dbReference type="ARBA" id="ARBA00006024"/>
    </source>
</evidence>
<evidence type="ECO:0000256" key="6">
    <source>
        <dbReference type="ARBA" id="ARBA00022741"/>
    </source>
</evidence>
<dbReference type="InterPro" id="IPR018303">
    <property type="entry name" value="ATPase_P-typ_P_site"/>
</dbReference>
<dbReference type="Pfam" id="PF00122">
    <property type="entry name" value="E1-E2_ATPase"/>
    <property type="match status" value="1"/>
</dbReference>
<dbReference type="InterPro" id="IPR059000">
    <property type="entry name" value="ATPase_P-type_domA"/>
</dbReference>
<proteinExistence type="inferred from homology"/>
<dbReference type="EMBL" id="JAGQLK010000127">
    <property type="protein sequence ID" value="MCA9383753.1"/>
    <property type="molecule type" value="Genomic_DNA"/>
</dbReference>
<dbReference type="SFLD" id="SFLDG00002">
    <property type="entry name" value="C1.7:_P-type_atpase_like"/>
    <property type="match status" value="1"/>
</dbReference>
<dbReference type="SUPFAM" id="SSF81653">
    <property type="entry name" value="Calcium ATPase, transduction domain A"/>
    <property type="match status" value="1"/>
</dbReference>
<dbReference type="GO" id="GO:0055070">
    <property type="term" value="P:copper ion homeostasis"/>
    <property type="evidence" value="ECO:0007669"/>
    <property type="project" value="TreeGrafter"/>
</dbReference>
<dbReference type="PRINTS" id="PR00120">
    <property type="entry name" value="HATPASE"/>
</dbReference>
<dbReference type="Gene3D" id="2.70.150.10">
    <property type="entry name" value="Calcium-transporting ATPase, cytoplasmic transduction domain A"/>
    <property type="match status" value="1"/>
</dbReference>
<evidence type="ECO:0000256" key="5">
    <source>
        <dbReference type="ARBA" id="ARBA00022723"/>
    </source>
</evidence>
<keyword evidence="5 11" id="KW-0479">Metal-binding</keyword>
<protein>
    <submittedName>
        <fullName evidence="13">Heavy metal translocating P-type ATPase</fullName>
    </submittedName>
</protein>
<sequence length="781" mass="84453">MTKKIYPIIGLHCASCKILIEKMVNKLDGIIAVNVNYASEKMLLEYDEQKVDLEAIKKAVSSAGSYKLIDDQEGNEVLASPGEIKKMEMGPKHSQHDHASMLKKKEYTKLQRKTIIVAIGTIPFIIMMLVMLLDFIGVYEMMHAPFGMLKYNDSDYQLNIFFLVQFLLATPILFWGGSQFFGSAWSALKVKASNMDTLVAMGTFTAWLYSTLVTFIPGLFSRGDVFFEASVFIVLFILTGRLLEARAKGQANDAVKKLFELQAKEAVIIQDGKEVKVPVSELQKGQIVMVRPGEKVPIDGIITDGNTTIDESMVTGESLPVNKTIGAPVIGATINKSSAFKFEVTKVGKDTMLAQIIQMVEEAQGTTAPIQKLADKISGIFVPIVILIAIVAFIFWLLIAPIFGLTENVSSEFELAIYIATTVLIIACPCALGLATPTAVMVGTGLAARKGILIKDAQALETAHKVTTVVFDKTGTLTVGKPSVTDYYIVENIEDELSIISSVEHLSEHPLSNAITEYAEKNNAQSKYEVNNFKIIEGKGVYADVDAGKVVIGNKKLLDDYEITLNESLVSKADEFSLSGKSIVFVAINGSISSLFAIADTIKESSKEVINSLHARGINVVMLTGDNDKTAQAIAKELSIDNVISQVLPNEKAGKIKQLQTDSNAVIAMCGDGINDAPALAQADIGIAMGNGTDIAIEAGDIVIVNGQLEKVVESIDVSKRTLQIIKQNLGWAFAYNILALPIAAGLLYPISGLLLSPIIASAAMAFSSFSVVTNSLRIRK</sequence>
<dbReference type="InterPro" id="IPR027256">
    <property type="entry name" value="P-typ_ATPase_IB"/>
</dbReference>
<reference evidence="13" key="1">
    <citation type="submission" date="2020-04" db="EMBL/GenBank/DDBJ databases">
        <authorList>
            <person name="Zhang T."/>
        </authorList>
    </citation>
    <scope>NUCLEOTIDE SEQUENCE</scope>
    <source>
        <strain evidence="13">HKST-UBA14</strain>
    </source>
</reference>
<dbReference type="NCBIfam" id="TIGR01494">
    <property type="entry name" value="ATPase_P-type"/>
    <property type="match status" value="1"/>
</dbReference>
<comment type="similarity">
    <text evidence="2 11">Belongs to the cation transport ATPase (P-type) (TC 3.A.3) family. Type IB subfamily.</text>
</comment>
<accession>A0A955L6V1</accession>
<dbReference type="InterPro" id="IPR023214">
    <property type="entry name" value="HAD_sf"/>
</dbReference>
<dbReference type="FunFam" id="2.70.150.10:FF:000020">
    <property type="entry name" value="Copper-exporting P-type ATPase A"/>
    <property type="match status" value="1"/>
</dbReference>
<keyword evidence="4 11" id="KW-0812">Transmembrane</keyword>
<evidence type="ECO:0000256" key="8">
    <source>
        <dbReference type="ARBA" id="ARBA00022967"/>
    </source>
</evidence>
<dbReference type="Pfam" id="PF00403">
    <property type="entry name" value="HMA"/>
    <property type="match status" value="1"/>
</dbReference>
<feature type="domain" description="HMA" evidence="12">
    <location>
        <begin position="2"/>
        <end position="68"/>
    </location>
</feature>
<dbReference type="SUPFAM" id="SSF55008">
    <property type="entry name" value="HMA, heavy metal-associated domain"/>
    <property type="match status" value="1"/>
</dbReference>
<keyword evidence="8" id="KW-1278">Translocase</keyword>
<dbReference type="PROSITE" id="PS01229">
    <property type="entry name" value="COF_2"/>
    <property type="match status" value="1"/>
</dbReference>
<dbReference type="GO" id="GO:0005886">
    <property type="term" value="C:plasma membrane"/>
    <property type="evidence" value="ECO:0007669"/>
    <property type="project" value="UniProtKB-SubCell"/>
</dbReference>
<dbReference type="Gene3D" id="3.40.1110.10">
    <property type="entry name" value="Calcium-transporting ATPase, cytoplasmic domain N"/>
    <property type="match status" value="1"/>
</dbReference>
<dbReference type="PROSITE" id="PS50846">
    <property type="entry name" value="HMA_2"/>
    <property type="match status" value="1"/>
</dbReference>
<dbReference type="GO" id="GO:0005524">
    <property type="term" value="F:ATP binding"/>
    <property type="evidence" value="ECO:0007669"/>
    <property type="project" value="UniProtKB-UniRule"/>
</dbReference>
<keyword evidence="9 11" id="KW-1133">Transmembrane helix</keyword>
<feature type="transmembrane region" description="Helical" evidence="11">
    <location>
        <begin position="415"/>
        <end position="448"/>
    </location>
</feature>
<evidence type="ECO:0000256" key="3">
    <source>
        <dbReference type="ARBA" id="ARBA00022475"/>
    </source>
</evidence>
<dbReference type="PROSITE" id="PS01047">
    <property type="entry name" value="HMA_1"/>
    <property type="match status" value="1"/>
</dbReference>
<evidence type="ECO:0000256" key="4">
    <source>
        <dbReference type="ARBA" id="ARBA00022692"/>
    </source>
</evidence>
<dbReference type="CDD" id="cd02094">
    <property type="entry name" value="P-type_ATPase_Cu-like"/>
    <property type="match status" value="1"/>
</dbReference>
<dbReference type="InterPro" id="IPR044492">
    <property type="entry name" value="P_typ_ATPase_HD_dom"/>
</dbReference>
<reference evidence="13" key="2">
    <citation type="journal article" date="2021" name="Microbiome">
        <title>Successional dynamics and alternative stable states in a saline activated sludge microbial community over 9 years.</title>
        <authorList>
            <person name="Wang Y."/>
            <person name="Ye J."/>
            <person name="Ju F."/>
            <person name="Liu L."/>
            <person name="Boyd J.A."/>
            <person name="Deng Y."/>
            <person name="Parks D.H."/>
            <person name="Jiang X."/>
            <person name="Yin X."/>
            <person name="Woodcroft B.J."/>
            <person name="Tyson G.W."/>
            <person name="Hugenholtz P."/>
            <person name="Polz M.F."/>
            <person name="Zhang T."/>
        </authorList>
    </citation>
    <scope>NUCLEOTIDE SEQUENCE</scope>
    <source>
        <strain evidence="13">HKST-UBA14</strain>
    </source>
</reference>
<dbReference type="SFLD" id="SFLDF00027">
    <property type="entry name" value="p-type_atpase"/>
    <property type="match status" value="1"/>
</dbReference>
<comment type="subcellular location">
    <subcellularLocation>
        <location evidence="1">Cell membrane</location>
        <topology evidence="1">Multi-pass membrane protein</topology>
    </subcellularLocation>
</comment>
<feature type="transmembrane region" description="Helical" evidence="11">
    <location>
        <begin position="198"/>
        <end position="219"/>
    </location>
</feature>
<feature type="transmembrane region" description="Helical" evidence="11">
    <location>
        <begin position="755"/>
        <end position="777"/>
    </location>
</feature>
<dbReference type="InterPro" id="IPR006121">
    <property type="entry name" value="HMA_dom"/>
</dbReference>